<evidence type="ECO:0000256" key="1">
    <source>
        <dbReference type="SAM" id="MobiDB-lite"/>
    </source>
</evidence>
<reference evidence="3 4" key="1">
    <citation type="submission" date="2016-11" db="EMBL/GenBank/DDBJ databases">
        <authorList>
            <person name="Jaros S."/>
            <person name="Januszkiewicz K."/>
            <person name="Wedrychowicz H."/>
        </authorList>
    </citation>
    <scope>NUCLEOTIDE SEQUENCE [LARGE SCALE GENOMIC DNA]</scope>
    <source>
        <strain evidence="3 4">ACAM 239</strain>
    </source>
</reference>
<proteinExistence type="predicted"/>
<dbReference type="Proteomes" id="UP000185024">
    <property type="component" value="Unassembled WGS sequence"/>
</dbReference>
<dbReference type="AlphaFoldDB" id="A0A1N6EZM1"/>
<evidence type="ECO:0000256" key="2">
    <source>
        <dbReference type="SAM" id="Phobius"/>
    </source>
</evidence>
<feature type="compositionally biased region" description="Basic and acidic residues" evidence="1">
    <location>
        <begin position="82"/>
        <end position="97"/>
    </location>
</feature>
<keyword evidence="2" id="KW-1133">Transmembrane helix</keyword>
<evidence type="ECO:0000313" key="4">
    <source>
        <dbReference type="Proteomes" id="UP000185024"/>
    </source>
</evidence>
<sequence>MLPTLAVNQHVLLDCHFHSGCFVMLHRLRHRLGYLMFLLLFLPSLVITSLGEAQAHGAASMASVASSDHTSDLNGHGHTHGHMHEDGRQLPHESGSHFHEQADRLGASIALAPSVRHALRLGERRAFPLRRVYRLERPPRPVVA</sequence>
<feature type="region of interest" description="Disordered" evidence="1">
    <location>
        <begin position="66"/>
        <end position="97"/>
    </location>
</feature>
<protein>
    <submittedName>
        <fullName evidence="3">Uncharacterized protein</fullName>
    </submittedName>
</protein>
<accession>A0A1N6EZM1</accession>
<gene>
    <name evidence="3" type="ORF">SAMN05878438_3818</name>
</gene>
<evidence type="ECO:0000313" key="3">
    <source>
        <dbReference type="EMBL" id="SIN88407.1"/>
    </source>
</evidence>
<feature type="transmembrane region" description="Helical" evidence="2">
    <location>
        <begin position="32"/>
        <end position="51"/>
    </location>
</feature>
<keyword evidence="2" id="KW-0472">Membrane</keyword>
<dbReference type="EMBL" id="FSQX01000002">
    <property type="protein sequence ID" value="SIN88407.1"/>
    <property type="molecule type" value="Genomic_DNA"/>
</dbReference>
<name>A0A1N6EZM1_9GAMM</name>
<keyword evidence="2" id="KW-0812">Transmembrane</keyword>
<organism evidence="3 4">
    <name type="scientific">Vreelandella aquamarina</name>
    <dbReference type="NCBI Taxonomy" id="77097"/>
    <lineage>
        <taxon>Bacteria</taxon>
        <taxon>Pseudomonadati</taxon>
        <taxon>Pseudomonadota</taxon>
        <taxon>Gammaproteobacteria</taxon>
        <taxon>Oceanospirillales</taxon>
        <taxon>Halomonadaceae</taxon>
        <taxon>Vreelandella</taxon>
    </lineage>
</organism>